<dbReference type="InterPro" id="IPR043519">
    <property type="entry name" value="NT_sf"/>
</dbReference>
<accession>A0ABP8PVG6</accession>
<name>A0ABP8PVG6_9MICO</name>
<evidence type="ECO:0000313" key="3">
    <source>
        <dbReference type="Proteomes" id="UP001500731"/>
    </source>
</evidence>
<comment type="caution">
    <text evidence="2">The sequence shown here is derived from an EMBL/GenBank/DDBJ whole genome shotgun (WGS) entry which is preliminary data.</text>
</comment>
<feature type="region of interest" description="Disordered" evidence="1">
    <location>
        <begin position="249"/>
        <end position="271"/>
    </location>
</feature>
<evidence type="ECO:0000256" key="1">
    <source>
        <dbReference type="SAM" id="MobiDB-lite"/>
    </source>
</evidence>
<sequence length="271" mass="29620">MCRSIDAGGRRCLHHEDLRTHDLKDLEPDATENAPHVDWGNVPTAEELYDEFGPTVAGTAIHDLERIAKAEPAITAAVIDAMPDGCRMHGLEYRMKSPRSLAAKIQKKLDADPSRSPRTISASLSDFIRYTVVAPHASDVVPAAHATINTLIERGWTLKELEHSYVNGNPYKGLHSIVLENSTGQDVEIQFHAEDGIAIKDQFHVEYEVARDPHTPRARRVEAHQTMVDAWSTVITPGGLQNLTIGGVSVQPKSYPAPRGPAAREQPGPGA</sequence>
<evidence type="ECO:0000313" key="2">
    <source>
        <dbReference type="EMBL" id="GAA4492013.1"/>
    </source>
</evidence>
<gene>
    <name evidence="2" type="ORF">GCM10023171_36860</name>
</gene>
<organism evidence="2 3">
    <name type="scientific">Microbacterium panaciterrae</name>
    <dbReference type="NCBI Taxonomy" id="985759"/>
    <lineage>
        <taxon>Bacteria</taxon>
        <taxon>Bacillati</taxon>
        <taxon>Actinomycetota</taxon>
        <taxon>Actinomycetes</taxon>
        <taxon>Micrococcales</taxon>
        <taxon>Microbacteriaceae</taxon>
        <taxon>Microbacterium</taxon>
    </lineage>
</organism>
<protein>
    <recommendedName>
        <fullName evidence="4">RelA/SpoT domain-containing protein</fullName>
    </recommendedName>
</protein>
<proteinExistence type="predicted"/>
<dbReference type="EMBL" id="BAABGP010000028">
    <property type="protein sequence ID" value="GAA4492013.1"/>
    <property type="molecule type" value="Genomic_DNA"/>
</dbReference>
<dbReference type="Gene3D" id="3.30.460.10">
    <property type="entry name" value="Beta Polymerase, domain 2"/>
    <property type="match status" value="1"/>
</dbReference>
<reference evidence="3" key="1">
    <citation type="journal article" date="2019" name="Int. J. Syst. Evol. Microbiol.">
        <title>The Global Catalogue of Microorganisms (GCM) 10K type strain sequencing project: providing services to taxonomists for standard genome sequencing and annotation.</title>
        <authorList>
            <consortium name="The Broad Institute Genomics Platform"/>
            <consortium name="The Broad Institute Genome Sequencing Center for Infectious Disease"/>
            <person name="Wu L."/>
            <person name="Ma J."/>
        </authorList>
    </citation>
    <scope>NUCLEOTIDE SEQUENCE [LARGE SCALE GENOMIC DNA]</scope>
    <source>
        <strain evidence="3">JCM 17839</strain>
    </source>
</reference>
<dbReference type="RefSeq" id="WP_345188969.1">
    <property type="nucleotide sequence ID" value="NZ_BAABGP010000028.1"/>
</dbReference>
<evidence type="ECO:0008006" key="4">
    <source>
        <dbReference type="Google" id="ProtNLM"/>
    </source>
</evidence>
<keyword evidence="3" id="KW-1185">Reference proteome</keyword>
<dbReference type="Proteomes" id="UP001500731">
    <property type="component" value="Unassembled WGS sequence"/>
</dbReference>